<evidence type="ECO:0000313" key="1">
    <source>
        <dbReference type="EMBL" id="UFZ04163.1"/>
    </source>
</evidence>
<reference evidence="1" key="1">
    <citation type="journal article" date="2024" name="Antonie Van Leeuwenhoek">
        <title>Bradyrhizobium ontarionense sp. nov., a novel bacterial symbiont isolated from Aeschynomene indica (Indian jointvetch), harbours photosynthesis, nitrogen fixation and nitrous oxide (N2O) reductase genes.</title>
        <authorList>
            <person name="Bromfield E.S.P."/>
            <person name="Cloutier S."/>
        </authorList>
    </citation>
    <scope>NUCLEOTIDE SEQUENCE</scope>
    <source>
        <strain evidence="1">A19</strain>
    </source>
</reference>
<keyword evidence="2" id="KW-1185">Reference proteome</keyword>
<dbReference type="RefSeq" id="WP_231320175.1">
    <property type="nucleotide sequence ID" value="NZ_CP088156.1"/>
</dbReference>
<sequence>MEVRIKDFNVEMEVKTKGIEFEVRDNDGSFLGDCYITKTGLEWCNGKISQGNGKKISWTKFIEEMKKMD</sequence>
<organism evidence="1 2">
    <name type="scientific">Bradyrhizobium ontarionense</name>
    <dbReference type="NCBI Taxonomy" id="2898149"/>
    <lineage>
        <taxon>Bacteria</taxon>
        <taxon>Pseudomonadati</taxon>
        <taxon>Pseudomonadota</taxon>
        <taxon>Alphaproteobacteria</taxon>
        <taxon>Hyphomicrobiales</taxon>
        <taxon>Nitrobacteraceae</taxon>
        <taxon>Bradyrhizobium</taxon>
    </lineage>
</organism>
<accession>A0ABY3RAS0</accession>
<dbReference type="Proteomes" id="UP001431010">
    <property type="component" value="Chromosome"/>
</dbReference>
<evidence type="ECO:0000313" key="2">
    <source>
        <dbReference type="Proteomes" id="UP001431010"/>
    </source>
</evidence>
<gene>
    <name evidence="1" type="ORF">LQG66_34065</name>
</gene>
<dbReference type="EMBL" id="CP088156">
    <property type="protein sequence ID" value="UFZ04163.1"/>
    <property type="molecule type" value="Genomic_DNA"/>
</dbReference>
<proteinExistence type="predicted"/>
<name>A0ABY3RAS0_9BRAD</name>
<protein>
    <submittedName>
        <fullName evidence="1">Uncharacterized protein</fullName>
    </submittedName>
</protein>